<sequence length="326" mass="35039">MERAFSSTHKERAGKIGEVISGVGHYAGLIKIGNRVLALHTDGVGSKVIIAQEMRKFSTIGIDCIAMNVNDIICMGAEPLAAVDYIALRQANEKLVAEISKGLAEGAKQASISIVGGETAILPEIIQGEGKNAFDLAASCVGIADEDKTILNRKMNAGDVIIGLASSGIHSNGLTLARKVLRKRHILREKVFDSEDSLGETLLTPTKIYSRAVFKALQKHEGISGLAHITGGAFTKLSRLTRGRNIGFDLADLPRPPPIFDLIQEEGGIKRSEMYRTFNMGIGFCVISRPSAVSRIVDSFDQDGISASRIGKLIRMPGVFLDGKRI</sequence>
<dbReference type="PANTHER" id="PTHR10520:SF12">
    <property type="entry name" value="TRIFUNCTIONAL PURINE BIOSYNTHETIC PROTEIN ADENOSINE-3"/>
    <property type="match status" value="1"/>
</dbReference>
<dbReference type="GO" id="GO:0004637">
    <property type="term" value="F:phosphoribosylamine-glycine ligase activity"/>
    <property type="evidence" value="ECO:0007669"/>
    <property type="project" value="TreeGrafter"/>
</dbReference>
<dbReference type="PANTHER" id="PTHR10520">
    <property type="entry name" value="TRIFUNCTIONAL PURINE BIOSYNTHETIC PROTEIN ADENOSINE-3-RELATED"/>
    <property type="match status" value="1"/>
</dbReference>
<evidence type="ECO:0000313" key="10">
    <source>
        <dbReference type="EMBL" id="AFD03422.1"/>
    </source>
</evidence>
<evidence type="ECO:0000259" key="9">
    <source>
        <dbReference type="Pfam" id="PF02769"/>
    </source>
</evidence>
<feature type="domain" description="PurM-like C-terminal" evidence="9">
    <location>
        <begin position="157"/>
        <end position="318"/>
    </location>
</feature>
<dbReference type="SUPFAM" id="SSF55326">
    <property type="entry name" value="PurM N-terminal domain-like"/>
    <property type="match status" value="1"/>
</dbReference>
<dbReference type="FunFam" id="3.30.1330.10:FF:000020">
    <property type="entry name" value="Phosphoribosylformylglycinamidine cyclo-ligase"/>
    <property type="match status" value="1"/>
</dbReference>
<dbReference type="Pfam" id="PF02769">
    <property type="entry name" value="AIRS_C"/>
    <property type="match status" value="1"/>
</dbReference>
<dbReference type="EC" id="6.3.3.1" evidence="2"/>
<evidence type="ECO:0000256" key="1">
    <source>
        <dbReference type="ARBA" id="ARBA00004686"/>
    </source>
</evidence>
<keyword evidence="4 10" id="KW-0436">Ligase</keyword>
<keyword evidence="6" id="KW-0658">Purine biosynthesis</keyword>
<evidence type="ECO:0000256" key="3">
    <source>
        <dbReference type="ARBA" id="ARBA00022490"/>
    </source>
</evidence>
<dbReference type="UniPathway" id="UPA00074">
    <property type="reaction ID" value="UER00129"/>
</dbReference>
<dbReference type="CDD" id="cd02196">
    <property type="entry name" value="PurM"/>
    <property type="match status" value="1"/>
</dbReference>
<keyword evidence="5" id="KW-0547">Nucleotide-binding</keyword>
<dbReference type="InterPro" id="IPR036676">
    <property type="entry name" value="PurM-like_C_sf"/>
</dbReference>
<dbReference type="InterPro" id="IPR010918">
    <property type="entry name" value="PurM-like_C_dom"/>
</dbReference>
<dbReference type="InterPro" id="IPR004733">
    <property type="entry name" value="PurM_cligase"/>
</dbReference>
<dbReference type="AlphaFoldDB" id="H9BXA0"/>
<protein>
    <recommendedName>
        <fullName evidence="2">phosphoribosylformylglycinamidine cyclo-ligase</fullName>
        <ecNumber evidence="2">6.3.3.1</ecNumber>
    </recommendedName>
</protein>
<dbReference type="GO" id="GO:0005524">
    <property type="term" value="F:ATP binding"/>
    <property type="evidence" value="ECO:0007669"/>
    <property type="project" value="UniProtKB-KW"/>
</dbReference>
<evidence type="ECO:0000256" key="6">
    <source>
        <dbReference type="ARBA" id="ARBA00022755"/>
    </source>
</evidence>
<keyword evidence="7" id="KW-0067">ATP-binding</keyword>
<dbReference type="GO" id="GO:0005829">
    <property type="term" value="C:cytosol"/>
    <property type="evidence" value="ECO:0007669"/>
    <property type="project" value="TreeGrafter"/>
</dbReference>
<proteinExistence type="predicted"/>
<evidence type="ECO:0000256" key="7">
    <source>
        <dbReference type="ARBA" id="ARBA00022840"/>
    </source>
</evidence>
<reference evidence="10" key="1">
    <citation type="submission" date="2011-11" db="EMBL/GenBank/DDBJ databases">
        <title>Construction and analysis of a metagenome of deep-sea sediment.</title>
        <authorList>
            <person name="Huo Y.-Y."/>
            <person name="Cheng H."/>
            <person name="Wu M."/>
        </authorList>
    </citation>
    <scope>NUCLEOTIDE SEQUENCE</scope>
</reference>
<dbReference type="NCBIfam" id="TIGR00878">
    <property type="entry name" value="purM"/>
    <property type="match status" value="1"/>
</dbReference>
<dbReference type="SUPFAM" id="SSF56042">
    <property type="entry name" value="PurM C-terminal domain-like"/>
    <property type="match status" value="1"/>
</dbReference>
<organism evidence="10">
    <name type="scientific">uncultured archaeon W5-61a</name>
    <dbReference type="NCBI Taxonomy" id="1131008"/>
    <lineage>
        <taxon>Archaea</taxon>
        <taxon>environmental samples</taxon>
    </lineage>
</organism>
<accession>H9BXA0</accession>
<dbReference type="GO" id="GO:0046084">
    <property type="term" value="P:adenine biosynthetic process"/>
    <property type="evidence" value="ECO:0007669"/>
    <property type="project" value="TreeGrafter"/>
</dbReference>
<evidence type="ECO:0000256" key="2">
    <source>
        <dbReference type="ARBA" id="ARBA00013047"/>
    </source>
</evidence>
<dbReference type="Gene3D" id="3.90.650.10">
    <property type="entry name" value="PurM-like C-terminal domain"/>
    <property type="match status" value="1"/>
</dbReference>
<evidence type="ECO:0000256" key="4">
    <source>
        <dbReference type="ARBA" id="ARBA00022598"/>
    </source>
</evidence>
<comment type="pathway">
    <text evidence="1">Purine metabolism; IMP biosynthesis via de novo pathway; 5-amino-1-(5-phospho-D-ribosyl)imidazole from N(2)-formyl-N(1)-(5-phospho-D-ribosyl)glycinamide: step 2/2.</text>
</comment>
<dbReference type="InterPro" id="IPR036921">
    <property type="entry name" value="PurM-like_N_sf"/>
</dbReference>
<dbReference type="Gene3D" id="3.30.1330.10">
    <property type="entry name" value="PurM-like, N-terminal domain"/>
    <property type="match status" value="1"/>
</dbReference>
<keyword evidence="3" id="KW-0963">Cytoplasm</keyword>
<name>H9BXA0_9ARCH</name>
<dbReference type="GO" id="GO:0006189">
    <property type="term" value="P:'de novo' IMP biosynthetic process"/>
    <property type="evidence" value="ECO:0007669"/>
    <property type="project" value="UniProtKB-UniPathway"/>
</dbReference>
<dbReference type="Pfam" id="PF00586">
    <property type="entry name" value="AIRS"/>
    <property type="match status" value="1"/>
</dbReference>
<dbReference type="GO" id="GO:0004641">
    <property type="term" value="F:phosphoribosylformylglycinamidine cyclo-ligase activity"/>
    <property type="evidence" value="ECO:0007669"/>
    <property type="project" value="UniProtKB-EC"/>
</dbReference>
<evidence type="ECO:0000256" key="5">
    <source>
        <dbReference type="ARBA" id="ARBA00022741"/>
    </source>
</evidence>
<dbReference type="InterPro" id="IPR016188">
    <property type="entry name" value="PurM-like_N"/>
</dbReference>
<dbReference type="EMBL" id="JQ085825">
    <property type="protein sequence ID" value="AFD03422.1"/>
    <property type="molecule type" value="Genomic_DNA"/>
</dbReference>
<evidence type="ECO:0000259" key="8">
    <source>
        <dbReference type="Pfam" id="PF00586"/>
    </source>
</evidence>
<feature type="domain" description="PurM-like N-terminal" evidence="8">
    <location>
        <begin position="25"/>
        <end position="143"/>
    </location>
</feature>